<evidence type="ECO:0000256" key="2">
    <source>
        <dbReference type="ARBA" id="ARBA00034247"/>
    </source>
</evidence>
<feature type="transmembrane region" description="Helical" evidence="3">
    <location>
        <begin position="54"/>
        <end position="77"/>
    </location>
</feature>
<dbReference type="Proteomes" id="UP000532373">
    <property type="component" value="Unassembled WGS sequence"/>
</dbReference>
<dbReference type="GO" id="GO:0052621">
    <property type="term" value="F:diguanylate cyclase activity"/>
    <property type="evidence" value="ECO:0007669"/>
    <property type="project" value="UniProtKB-EC"/>
</dbReference>
<dbReference type="InterPro" id="IPR050469">
    <property type="entry name" value="Diguanylate_Cyclase"/>
</dbReference>
<feature type="transmembrane region" description="Helical" evidence="3">
    <location>
        <begin position="89"/>
        <end position="106"/>
    </location>
</feature>
<feature type="transmembrane region" description="Helical" evidence="3">
    <location>
        <begin position="182"/>
        <end position="211"/>
    </location>
</feature>
<dbReference type="InterPro" id="IPR029787">
    <property type="entry name" value="Nucleotide_cyclase"/>
</dbReference>
<dbReference type="InterPro" id="IPR000160">
    <property type="entry name" value="GGDEF_dom"/>
</dbReference>
<feature type="transmembrane region" description="Helical" evidence="3">
    <location>
        <begin position="29"/>
        <end position="48"/>
    </location>
</feature>
<evidence type="ECO:0000256" key="3">
    <source>
        <dbReference type="SAM" id="Phobius"/>
    </source>
</evidence>
<accession>A0A8E2BAD0</accession>
<dbReference type="RefSeq" id="WP_184767171.1">
    <property type="nucleotide sequence ID" value="NZ_JACHGI010000001.1"/>
</dbReference>
<feature type="transmembrane region" description="Helical" evidence="3">
    <location>
        <begin position="112"/>
        <end position="132"/>
    </location>
</feature>
<evidence type="ECO:0000313" key="6">
    <source>
        <dbReference type="Proteomes" id="UP000532373"/>
    </source>
</evidence>
<dbReference type="InterPro" id="IPR043128">
    <property type="entry name" value="Rev_trsase/Diguanyl_cyclase"/>
</dbReference>
<evidence type="ECO:0000313" key="5">
    <source>
        <dbReference type="EMBL" id="MBB6464588.1"/>
    </source>
</evidence>
<protein>
    <recommendedName>
        <fullName evidence="1">diguanylate cyclase</fullName>
        <ecNumber evidence="1">2.7.7.65</ecNumber>
    </recommendedName>
</protein>
<dbReference type="PANTHER" id="PTHR45138">
    <property type="entry name" value="REGULATORY COMPONENTS OF SENSORY TRANSDUCTION SYSTEM"/>
    <property type="match status" value="1"/>
</dbReference>
<dbReference type="PANTHER" id="PTHR45138:SF9">
    <property type="entry name" value="DIGUANYLATE CYCLASE DGCM-RELATED"/>
    <property type="match status" value="1"/>
</dbReference>
<dbReference type="EMBL" id="JACHGI010000001">
    <property type="protein sequence ID" value="MBB6464588.1"/>
    <property type="molecule type" value="Genomic_DNA"/>
</dbReference>
<dbReference type="Pfam" id="PF00990">
    <property type="entry name" value="GGDEF"/>
    <property type="match status" value="1"/>
</dbReference>
<dbReference type="CDD" id="cd01949">
    <property type="entry name" value="GGDEF"/>
    <property type="match status" value="1"/>
</dbReference>
<proteinExistence type="predicted"/>
<dbReference type="Gene3D" id="3.30.70.270">
    <property type="match status" value="1"/>
</dbReference>
<evidence type="ECO:0000259" key="4">
    <source>
        <dbReference type="PROSITE" id="PS50887"/>
    </source>
</evidence>
<sequence length="381" mass="41858">MQFIPSALLLLFAVTFFCIWLIERQRRQFLLFALSFLAFAVATFMQFALWPSDIGYNTIMTSTLYSAGPLLLVEGVLARSGKSIPRGEHAAWFAAIVGTLLYFYYVENDLQVRVYVLNLGMAFIFLSGVWKIRQQMRGGVLDRAVLWLLFGLAATFIVRTLLTGSSVPKDNIPEFFQSDFWIWAQLTMSVLGVAMGLGLLVVASADVILALKAERDSDPLTGLLNRRGLQGRAPRLLALGRRRPLSIVACDIDSFKSINDRFGHGAGDAVLQTFARIVKAQMRAGDVAARTGGEEFVIVMKDAPVGDAFTLAERLRRMIADTRFAGLPADFAVTCSFGIAAFHGGEGLWDAIGRADKILYAAKRAGRNRTFAEGLQLPNAA</sequence>
<feature type="transmembrane region" description="Helical" evidence="3">
    <location>
        <begin position="6"/>
        <end position="22"/>
    </location>
</feature>
<dbReference type="FunFam" id="3.30.70.270:FF:000001">
    <property type="entry name" value="Diguanylate cyclase domain protein"/>
    <property type="match status" value="1"/>
</dbReference>
<organism evidence="5 6">
    <name type="scientific">Aminobacter carboxidus</name>
    <dbReference type="NCBI Taxonomy" id="376165"/>
    <lineage>
        <taxon>Bacteria</taxon>
        <taxon>Pseudomonadati</taxon>
        <taxon>Pseudomonadota</taxon>
        <taxon>Alphaproteobacteria</taxon>
        <taxon>Hyphomicrobiales</taxon>
        <taxon>Phyllobacteriaceae</taxon>
        <taxon>Aminobacter</taxon>
    </lineage>
</organism>
<dbReference type="SUPFAM" id="SSF55073">
    <property type="entry name" value="Nucleotide cyclase"/>
    <property type="match status" value="1"/>
</dbReference>
<reference evidence="5 6" key="1">
    <citation type="submission" date="2020-08" db="EMBL/GenBank/DDBJ databases">
        <title>Genomic Encyclopedia of Type Strains, Phase IV (KMG-IV): sequencing the most valuable type-strain genomes for metagenomic binning, comparative biology and taxonomic classification.</title>
        <authorList>
            <person name="Goeker M."/>
        </authorList>
    </citation>
    <scope>NUCLEOTIDE SEQUENCE [LARGE SCALE GENOMIC DNA]</scope>
    <source>
        <strain evidence="5 6">DSM 17454</strain>
    </source>
</reference>
<dbReference type="AlphaFoldDB" id="A0A8E2BAD0"/>
<dbReference type="NCBIfam" id="TIGR00254">
    <property type="entry name" value="GGDEF"/>
    <property type="match status" value="1"/>
</dbReference>
<dbReference type="SMART" id="SM00267">
    <property type="entry name" value="GGDEF"/>
    <property type="match status" value="1"/>
</dbReference>
<dbReference type="EC" id="2.7.7.65" evidence="1"/>
<name>A0A8E2BAD0_9HYPH</name>
<comment type="catalytic activity">
    <reaction evidence="2">
        <text>2 GTP = 3',3'-c-di-GMP + 2 diphosphate</text>
        <dbReference type="Rhea" id="RHEA:24898"/>
        <dbReference type="ChEBI" id="CHEBI:33019"/>
        <dbReference type="ChEBI" id="CHEBI:37565"/>
        <dbReference type="ChEBI" id="CHEBI:58805"/>
        <dbReference type="EC" id="2.7.7.65"/>
    </reaction>
</comment>
<keyword evidence="3" id="KW-0472">Membrane</keyword>
<gene>
    <name evidence="5" type="ORF">HNQ96_000435</name>
</gene>
<keyword evidence="3" id="KW-1133">Transmembrane helix</keyword>
<feature type="domain" description="GGDEF" evidence="4">
    <location>
        <begin position="243"/>
        <end position="375"/>
    </location>
</feature>
<feature type="transmembrane region" description="Helical" evidence="3">
    <location>
        <begin position="144"/>
        <end position="162"/>
    </location>
</feature>
<evidence type="ECO:0000256" key="1">
    <source>
        <dbReference type="ARBA" id="ARBA00012528"/>
    </source>
</evidence>
<dbReference type="PROSITE" id="PS50887">
    <property type="entry name" value="GGDEF"/>
    <property type="match status" value="1"/>
</dbReference>
<keyword evidence="3" id="KW-0812">Transmembrane</keyword>
<comment type="caution">
    <text evidence="5">The sequence shown here is derived from an EMBL/GenBank/DDBJ whole genome shotgun (WGS) entry which is preliminary data.</text>
</comment>